<evidence type="ECO:0008006" key="2">
    <source>
        <dbReference type="Google" id="ProtNLM"/>
    </source>
</evidence>
<evidence type="ECO:0000313" key="1">
    <source>
        <dbReference type="EMBL" id="KKK54528.1"/>
    </source>
</evidence>
<dbReference type="InterPro" id="IPR036188">
    <property type="entry name" value="FAD/NAD-bd_sf"/>
</dbReference>
<dbReference type="AlphaFoldDB" id="A0A0F8WDD4"/>
<protein>
    <recommendedName>
        <fullName evidence="2">FAD-dependent oxidoreductase 2 FAD binding domain-containing protein</fullName>
    </recommendedName>
</protein>
<dbReference type="SUPFAM" id="SSF51905">
    <property type="entry name" value="FAD/NAD(P)-binding domain"/>
    <property type="match status" value="1"/>
</dbReference>
<proteinExistence type="predicted"/>
<sequence length="98" mass="10422">VRKSGCLGNDMCPKGKFYLGNGNILLVGEAAGFLNAFGEGISCALSTGLFAAEAISKGIKSRDNALALYTELTKQERRQTKASWRLGAKIAGRDLMPI</sequence>
<accession>A0A0F8WDD4</accession>
<reference evidence="1" key="1">
    <citation type="journal article" date="2015" name="Nature">
        <title>Complex archaea that bridge the gap between prokaryotes and eukaryotes.</title>
        <authorList>
            <person name="Spang A."/>
            <person name="Saw J.H."/>
            <person name="Jorgensen S.L."/>
            <person name="Zaremba-Niedzwiedzka K."/>
            <person name="Martijn J."/>
            <person name="Lind A.E."/>
            <person name="van Eijk R."/>
            <person name="Schleper C."/>
            <person name="Guy L."/>
            <person name="Ettema T.J."/>
        </authorList>
    </citation>
    <scope>NUCLEOTIDE SEQUENCE</scope>
</reference>
<feature type="non-terminal residue" evidence="1">
    <location>
        <position position="1"/>
    </location>
</feature>
<dbReference type="Gene3D" id="3.50.50.60">
    <property type="entry name" value="FAD/NAD(P)-binding domain"/>
    <property type="match status" value="1"/>
</dbReference>
<dbReference type="EMBL" id="LAZR01065950">
    <property type="protein sequence ID" value="KKK54528.1"/>
    <property type="molecule type" value="Genomic_DNA"/>
</dbReference>
<gene>
    <name evidence="1" type="ORF">LCGC14_3083820</name>
</gene>
<organism evidence="1">
    <name type="scientific">marine sediment metagenome</name>
    <dbReference type="NCBI Taxonomy" id="412755"/>
    <lineage>
        <taxon>unclassified sequences</taxon>
        <taxon>metagenomes</taxon>
        <taxon>ecological metagenomes</taxon>
    </lineage>
</organism>
<comment type="caution">
    <text evidence="1">The sequence shown here is derived from an EMBL/GenBank/DDBJ whole genome shotgun (WGS) entry which is preliminary data.</text>
</comment>
<name>A0A0F8WDD4_9ZZZZ</name>